<dbReference type="Proteomes" id="UP000623440">
    <property type="component" value="Unassembled WGS sequence"/>
</dbReference>
<sequence length="60" mass="6905">MISQAQATRLWAIARVELKLQDCEIRAVLAEYGITSTKFIPAVQYREIMNRLSQCAKTEF</sequence>
<reference evidence="1 2" key="1">
    <citation type="journal article" date="2020" name="ISME J.">
        <title>Comparative genomics reveals insights into cyanobacterial evolution and habitat adaptation.</title>
        <authorList>
            <person name="Chen M.Y."/>
            <person name="Teng W.K."/>
            <person name="Zhao L."/>
            <person name="Hu C.X."/>
            <person name="Zhou Y.K."/>
            <person name="Han B.P."/>
            <person name="Song L.R."/>
            <person name="Shu W.S."/>
        </authorList>
    </citation>
    <scope>NUCLEOTIDE SEQUENCE [LARGE SCALE GENOMIC DNA]</scope>
    <source>
        <strain evidence="1 2">FACHB-838</strain>
    </source>
</reference>
<organism evidence="1 2">
    <name type="scientific">Nostoc flagelliforme FACHB-838</name>
    <dbReference type="NCBI Taxonomy" id="2692904"/>
    <lineage>
        <taxon>Bacteria</taxon>
        <taxon>Bacillati</taxon>
        <taxon>Cyanobacteriota</taxon>
        <taxon>Cyanophyceae</taxon>
        <taxon>Nostocales</taxon>
        <taxon>Nostocaceae</taxon>
        <taxon>Nostoc</taxon>
    </lineage>
</organism>
<evidence type="ECO:0000313" key="1">
    <source>
        <dbReference type="EMBL" id="MBD2535492.1"/>
    </source>
</evidence>
<accession>A0ABR8E184</accession>
<keyword evidence="2" id="KW-1185">Reference proteome</keyword>
<dbReference type="RefSeq" id="WP_190946314.1">
    <property type="nucleotide sequence ID" value="NZ_JACJSI010000283.1"/>
</dbReference>
<gene>
    <name evidence="1" type="ORF">H6G97_41325</name>
</gene>
<evidence type="ECO:0000313" key="2">
    <source>
        <dbReference type="Proteomes" id="UP000623440"/>
    </source>
</evidence>
<comment type="caution">
    <text evidence="1">The sequence shown here is derived from an EMBL/GenBank/DDBJ whole genome shotgun (WGS) entry which is preliminary data.</text>
</comment>
<dbReference type="EMBL" id="JACJSI010000283">
    <property type="protein sequence ID" value="MBD2535492.1"/>
    <property type="molecule type" value="Genomic_DNA"/>
</dbReference>
<proteinExistence type="predicted"/>
<name>A0ABR8E184_9NOSO</name>
<protein>
    <submittedName>
        <fullName evidence="1">Uncharacterized protein</fullName>
    </submittedName>
</protein>